<keyword evidence="2" id="KW-0472">Membrane</keyword>
<name>A0ABS7HPB7_9MICO</name>
<gene>
    <name evidence="3" type="ORF">JNB62_14015</name>
</gene>
<keyword evidence="2" id="KW-0812">Transmembrane</keyword>
<sequence length="285" mass="29424">MSTPTDPPHDELRSLRRRAYGPDADIHDDPVALARLQQLEAAQRAAAAPADAEPSPSAETDERVDAAASTPADAEADVAGAGGAEASESTAADDAPGMRAAQEDGIPSPDAETDEPERTRPWWRRQRVLWAGSLVLAVLLGVGLTLSVQSITSGKVATLGVDEDGEWPTQSFGDKPPGAQQFDEFHGLTVFGLSQGFGGGVDQVCLSVQSTPDGSGNIGAWGCGTVDFPAAASLIVTETAPRELREAFAVGTALQFVLDGSQVHVYAKAPGVTGSTPASVPADRD</sequence>
<evidence type="ECO:0000313" key="3">
    <source>
        <dbReference type="EMBL" id="MBW9094804.1"/>
    </source>
</evidence>
<dbReference type="RefSeq" id="WP_220301516.1">
    <property type="nucleotide sequence ID" value="NZ_JAEUAW010000011.1"/>
</dbReference>
<accession>A0ABS7HPB7</accession>
<dbReference type="Proteomes" id="UP001196843">
    <property type="component" value="Unassembled WGS sequence"/>
</dbReference>
<evidence type="ECO:0000256" key="2">
    <source>
        <dbReference type="SAM" id="Phobius"/>
    </source>
</evidence>
<dbReference type="EMBL" id="JAEUAW010000011">
    <property type="protein sequence ID" value="MBW9094804.1"/>
    <property type="molecule type" value="Genomic_DNA"/>
</dbReference>
<feature type="compositionally biased region" description="Low complexity" evidence="1">
    <location>
        <begin position="32"/>
        <end position="58"/>
    </location>
</feature>
<reference evidence="3 4" key="1">
    <citation type="journal article" date="2021" name="MBio">
        <title>Poor Competitiveness of Bradyrhizobium in Pigeon Pea Root Colonization in Indian Soils.</title>
        <authorList>
            <person name="Chalasani D."/>
            <person name="Basu A."/>
            <person name="Pullabhotla S.V.S.R.N."/>
            <person name="Jorrin B."/>
            <person name="Neal A.L."/>
            <person name="Poole P.S."/>
            <person name="Podile A.R."/>
            <person name="Tkacz A."/>
        </authorList>
    </citation>
    <scope>NUCLEOTIDE SEQUENCE [LARGE SCALE GENOMIC DNA]</scope>
    <source>
        <strain evidence="3 4">HU14</strain>
    </source>
</reference>
<organism evidence="3 4">
    <name type="scientific">Microbacterium jejuense</name>
    <dbReference type="NCBI Taxonomy" id="1263637"/>
    <lineage>
        <taxon>Bacteria</taxon>
        <taxon>Bacillati</taxon>
        <taxon>Actinomycetota</taxon>
        <taxon>Actinomycetes</taxon>
        <taxon>Micrococcales</taxon>
        <taxon>Microbacteriaceae</taxon>
        <taxon>Microbacterium</taxon>
    </lineage>
</organism>
<comment type="caution">
    <text evidence="3">The sequence shown here is derived from an EMBL/GenBank/DDBJ whole genome shotgun (WGS) entry which is preliminary data.</text>
</comment>
<feature type="region of interest" description="Disordered" evidence="1">
    <location>
        <begin position="1"/>
        <end position="119"/>
    </location>
</feature>
<keyword evidence="2" id="KW-1133">Transmembrane helix</keyword>
<evidence type="ECO:0000313" key="4">
    <source>
        <dbReference type="Proteomes" id="UP001196843"/>
    </source>
</evidence>
<feature type="transmembrane region" description="Helical" evidence="2">
    <location>
        <begin position="128"/>
        <end position="148"/>
    </location>
</feature>
<protein>
    <submittedName>
        <fullName evidence="3">Uncharacterized protein</fullName>
    </submittedName>
</protein>
<feature type="compositionally biased region" description="Low complexity" evidence="1">
    <location>
        <begin position="66"/>
        <end position="95"/>
    </location>
</feature>
<keyword evidence="4" id="KW-1185">Reference proteome</keyword>
<evidence type="ECO:0000256" key="1">
    <source>
        <dbReference type="SAM" id="MobiDB-lite"/>
    </source>
</evidence>
<proteinExistence type="predicted"/>